<dbReference type="GO" id="GO:0005789">
    <property type="term" value="C:endoplasmic reticulum membrane"/>
    <property type="evidence" value="ECO:0007669"/>
    <property type="project" value="TreeGrafter"/>
</dbReference>
<evidence type="ECO:0000256" key="3">
    <source>
        <dbReference type="ARBA" id="ARBA00012373"/>
    </source>
</evidence>
<dbReference type="SUPFAM" id="SSF48576">
    <property type="entry name" value="Terpenoid synthases"/>
    <property type="match status" value="1"/>
</dbReference>
<keyword evidence="7" id="KW-1185">Reference proteome</keyword>
<dbReference type="InterPro" id="IPR044844">
    <property type="entry name" value="Trans_IPPS_euk-type"/>
</dbReference>
<dbReference type="InterPro" id="IPR033904">
    <property type="entry name" value="Trans_IPPS_HH"/>
</dbReference>
<name>A0A8J6C1C1_DIALT</name>
<dbReference type="SFLD" id="SFLDG01018">
    <property type="entry name" value="Squalene/Phytoene_Synthase_Lik"/>
    <property type="match status" value="1"/>
</dbReference>
<dbReference type="OrthoDB" id="510307at2759"/>
<protein>
    <recommendedName>
        <fullName evidence="3 5">Squalene synthase</fullName>
        <shortName evidence="5">SQS</shortName>
        <shortName evidence="5">SS</shortName>
        <ecNumber evidence="3 5">2.5.1.21</ecNumber>
    </recommendedName>
</protein>
<feature type="transmembrane region" description="Helical" evidence="5">
    <location>
        <begin position="427"/>
        <end position="447"/>
    </location>
</feature>
<comment type="pathway">
    <text evidence="5">Terpene metabolism; lanosterol biosynthesis; lanosterol from farnesyl diphosphate: step 1/3.</text>
</comment>
<dbReference type="UniPathway" id="UPA00767">
    <property type="reaction ID" value="UER00751"/>
</dbReference>
<dbReference type="PANTHER" id="PTHR11626">
    <property type="entry name" value="FARNESYL-DIPHOSPHATE FARNESYLTRANSFERASE"/>
    <property type="match status" value="1"/>
</dbReference>
<dbReference type="AlphaFoldDB" id="A0A8J6C1C1"/>
<evidence type="ECO:0000313" key="7">
    <source>
        <dbReference type="Proteomes" id="UP000751190"/>
    </source>
</evidence>
<proteinExistence type="inferred from homology"/>
<comment type="similarity">
    <text evidence="2 5">Belongs to the phytoene/squalene synthase family.</text>
</comment>
<sequence length="448" mass="49661">MSSSPAREALLKKQGAYGKIKTHGESKLSQLSHLDEVAYALYYKLSGGLVSKLAVTDEDTRFCDDILGSVSRSFAAVIRQLPEKCCLDVMIFYLVLRALDTIEDDMTAFGKDNAVKVKHLKEFHKTALEDAQWRMDGVGEGDEQKLLQQFCRCTRVFQGLEPKPRAVIADVTRRMADGMAEFVGKDLGEGTQTIDEYNRYCYYVAGLVGEGLTRLFHACGYESAQFEQRALDPALVTAQHKQGGLDKSMGLFLQKTNIIRDYLEDYVDGRAFWPKEVWSLYATDTKSLGEFAYPKPGSQVEARALALLNHLVCDALELVPDCLSYMTLITHPDIFRFCAIPQVMAIATLDKVYNNKDVFSGVVKVRKGLAVKMIMTCGTMGGIKAWFHEFAVEIKRRTPPSDPSAVRTYAACDRILTLTADAAPSPLRAAMILVLAIIVAAVAYAQIA</sequence>
<comment type="catalytic activity">
    <reaction evidence="5">
        <text>2 (2E,6E)-farnesyl diphosphate + NADPH + H(+) = squalene + 2 diphosphate + NADP(+)</text>
        <dbReference type="Rhea" id="RHEA:32295"/>
        <dbReference type="ChEBI" id="CHEBI:15378"/>
        <dbReference type="ChEBI" id="CHEBI:15440"/>
        <dbReference type="ChEBI" id="CHEBI:33019"/>
        <dbReference type="ChEBI" id="CHEBI:57783"/>
        <dbReference type="ChEBI" id="CHEBI:58349"/>
        <dbReference type="ChEBI" id="CHEBI:175763"/>
        <dbReference type="EC" id="2.5.1.21"/>
    </reaction>
</comment>
<dbReference type="GO" id="GO:0051996">
    <property type="term" value="F:squalene synthase [NAD(P)H] activity"/>
    <property type="evidence" value="ECO:0007669"/>
    <property type="project" value="UniProtKB-UniRule"/>
</dbReference>
<dbReference type="PROSITE" id="PS01045">
    <property type="entry name" value="SQUALEN_PHYTOEN_SYN_2"/>
    <property type="match status" value="1"/>
</dbReference>
<comment type="caution">
    <text evidence="6">The sequence shown here is derived from an EMBL/GenBank/DDBJ whole genome shotgun (WGS) entry which is preliminary data.</text>
</comment>
<evidence type="ECO:0000256" key="2">
    <source>
        <dbReference type="ARBA" id="ARBA00006251"/>
    </source>
</evidence>
<dbReference type="InterPro" id="IPR019845">
    <property type="entry name" value="Squalene/phytoene_synthase_CS"/>
</dbReference>
<dbReference type="EC" id="2.5.1.21" evidence="3 5"/>
<dbReference type="FunFam" id="1.10.600.10:FF:000023">
    <property type="entry name" value="Squalene synthase"/>
    <property type="match status" value="1"/>
</dbReference>
<dbReference type="OMA" id="GEACQLM"/>
<evidence type="ECO:0000256" key="5">
    <source>
        <dbReference type="RuleBase" id="RU368088"/>
    </source>
</evidence>
<dbReference type="PROSITE" id="PS01044">
    <property type="entry name" value="SQUALEN_PHYTOEN_SYN_1"/>
    <property type="match status" value="1"/>
</dbReference>
<dbReference type="InterPro" id="IPR008949">
    <property type="entry name" value="Isoprenoid_synthase_dom_sf"/>
</dbReference>
<organism evidence="6 7">
    <name type="scientific">Diacronema lutheri</name>
    <name type="common">Unicellular marine alga</name>
    <name type="synonym">Monochrysis lutheri</name>
    <dbReference type="NCBI Taxonomy" id="2081491"/>
    <lineage>
        <taxon>Eukaryota</taxon>
        <taxon>Haptista</taxon>
        <taxon>Haptophyta</taxon>
        <taxon>Pavlovophyceae</taxon>
        <taxon>Pavlovales</taxon>
        <taxon>Pavlovaceae</taxon>
        <taxon>Diacronema</taxon>
    </lineage>
</organism>
<dbReference type="SFLD" id="SFLDS00005">
    <property type="entry name" value="Isoprenoid_Synthase_Type_I"/>
    <property type="match status" value="1"/>
</dbReference>
<dbReference type="Proteomes" id="UP000751190">
    <property type="component" value="Unassembled WGS sequence"/>
</dbReference>
<comment type="function">
    <text evidence="5">Catalyzes the condensation of 2 farnesyl pyrophosphate (FPP) moieties to form squalene.</text>
</comment>
<dbReference type="Pfam" id="PF00494">
    <property type="entry name" value="SQS_PSY"/>
    <property type="match status" value="1"/>
</dbReference>
<keyword evidence="5" id="KW-0472">Membrane</keyword>
<comment type="catalytic activity">
    <reaction evidence="5">
        <text>2 (2E,6E)-farnesyl diphosphate + NADH + H(+) = squalene + 2 diphosphate + NAD(+)</text>
        <dbReference type="Rhea" id="RHEA:32299"/>
        <dbReference type="ChEBI" id="CHEBI:15378"/>
        <dbReference type="ChEBI" id="CHEBI:15440"/>
        <dbReference type="ChEBI" id="CHEBI:33019"/>
        <dbReference type="ChEBI" id="CHEBI:57540"/>
        <dbReference type="ChEBI" id="CHEBI:57945"/>
        <dbReference type="ChEBI" id="CHEBI:175763"/>
        <dbReference type="EC" id="2.5.1.21"/>
    </reaction>
</comment>
<dbReference type="InterPro" id="IPR002060">
    <property type="entry name" value="Squ/phyt_synthse"/>
</dbReference>
<evidence type="ECO:0000313" key="6">
    <source>
        <dbReference type="EMBL" id="KAG8457434.1"/>
    </source>
</evidence>
<dbReference type="EMBL" id="JAGTXO010000070">
    <property type="protein sequence ID" value="KAG8457434.1"/>
    <property type="molecule type" value="Genomic_DNA"/>
</dbReference>
<reference evidence="6" key="1">
    <citation type="submission" date="2021-05" db="EMBL/GenBank/DDBJ databases">
        <title>The genome of the haptophyte Pavlova lutheri (Diacronema luteri, Pavlovales) - a model for lipid biosynthesis in eukaryotic algae.</title>
        <authorList>
            <person name="Hulatt C.J."/>
            <person name="Posewitz M.C."/>
        </authorList>
    </citation>
    <scope>NUCLEOTIDE SEQUENCE</scope>
    <source>
        <strain evidence="6">NIVA-4/92</strain>
    </source>
</reference>
<gene>
    <name evidence="6" type="ORF">KFE25_011289</name>
</gene>
<dbReference type="GO" id="GO:0055056">
    <property type="term" value="F:D-glucose transmembrane transporter activity"/>
    <property type="evidence" value="ECO:0007669"/>
    <property type="project" value="UniProtKB-UniRule"/>
</dbReference>
<evidence type="ECO:0000256" key="1">
    <source>
        <dbReference type="ARBA" id="ARBA00001946"/>
    </source>
</evidence>
<dbReference type="GO" id="GO:0045338">
    <property type="term" value="P:farnesyl diphosphate metabolic process"/>
    <property type="evidence" value="ECO:0007669"/>
    <property type="project" value="InterPro"/>
</dbReference>
<keyword evidence="4 5" id="KW-0808">Transferase</keyword>
<dbReference type="CDD" id="cd00683">
    <property type="entry name" value="Trans_IPPS_HH"/>
    <property type="match status" value="1"/>
</dbReference>
<accession>A0A8J6C1C1</accession>
<dbReference type="InterPro" id="IPR006449">
    <property type="entry name" value="Squal_synth-like"/>
</dbReference>
<evidence type="ECO:0000256" key="4">
    <source>
        <dbReference type="ARBA" id="ARBA00022679"/>
    </source>
</evidence>
<dbReference type="Gene3D" id="1.10.600.10">
    <property type="entry name" value="Farnesyl Diphosphate Synthase"/>
    <property type="match status" value="1"/>
</dbReference>
<comment type="cofactor">
    <cofactor evidence="1 5">
        <name>Mg(2+)</name>
        <dbReference type="ChEBI" id="CHEBI:18420"/>
    </cofactor>
</comment>
<dbReference type="PANTHER" id="PTHR11626:SF2">
    <property type="entry name" value="SQUALENE SYNTHASE"/>
    <property type="match status" value="1"/>
</dbReference>
<keyword evidence="5" id="KW-0812">Transmembrane</keyword>
<keyword evidence="5" id="KW-1133">Transmembrane helix</keyword>
<dbReference type="NCBIfam" id="TIGR01559">
    <property type="entry name" value="squal_synth"/>
    <property type="match status" value="1"/>
</dbReference>
<dbReference type="GO" id="GO:0008610">
    <property type="term" value="P:lipid biosynthetic process"/>
    <property type="evidence" value="ECO:0007669"/>
    <property type="project" value="InterPro"/>
</dbReference>